<dbReference type="SUPFAM" id="SSF116734">
    <property type="entry name" value="DNA methylase specificity domain"/>
    <property type="match status" value="2"/>
</dbReference>
<evidence type="ECO:0000256" key="1">
    <source>
        <dbReference type="ARBA" id="ARBA00010923"/>
    </source>
</evidence>
<evidence type="ECO:0000313" key="5">
    <source>
        <dbReference type="EMBL" id="BCD96268.1"/>
    </source>
</evidence>
<evidence type="ECO:0000256" key="3">
    <source>
        <dbReference type="ARBA" id="ARBA00023125"/>
    </source>
</evidence>
<comment type="similarity">
    <text evidence="1">Belongs to the type-I restriction system S methylase family.</text>
</comment>
<dbReference type="Gene3D" id="3.90.220.20">
    <property type="entry name" value="DNA methylase specificity domains"/>
    <property type="match status" value="2"/>
</dbReference>
<dbReference type="InterPro" id="IPR044946">
    <property type="entry name" value="Restrct_endonuc_typeI_TRD_sf"/>
</dbReference>
<dbReference type="Gene3D" id="1.10.287.1120">
    <property type="entry name" value="Bipartite methylase S protein"/>
    <property type="match status" value="1"/>
</dbReference>
<dbReference type="GO" id="GO:0009307">
    <property type="term" value="P:DNA restriction-modification system"/>
    <property type="evidence" value="ECO:0007669"/>
    <property type="project" value="UniProtKB-KW"/>
</dbReference>
<feature type="domain" description="Type I restriction modification DNA specificity" evidence="4">
    <location>
        <begin position="23"/>
        <end position="159"/>
    </location>
</feature>
<dbReference type="AlphaFoldDB" id="A0AAN1WET0"/>
<dbReference type="EMBL" id="AP023086">
    <property type="protein sequence ID" value="BCD96268.1"/>
    <property type="molecule type" value="Genomic_DNA"/>
</dbReference>
<dbReference type="EC" id="3.1.21.3" evidence="5"/>
<accession>A0AAN1WET0</accession>
<evidence type="ECO:0000256" key="2">
    <source>
        <dbReference type="ARBA" id="ARBA00022747"/>
    </source>
</evidence>
<dbReference type="InterPro" id="IPR052021">
    <property type="entry name" value="Type-I_RS_S_subunit"/>
</dbReference>
<dbReference type="InterPro" id="IPR000055">
    <property type="entry name" value="Restrct_endonuc_typeI_TRD"/>
</dbReference>
<protein>
    <submittedName>
        <fullName evidence="5">Type I restriction enzyme, S subunit</fullName>
        <ecNumber evidence="5">3.1.21.3</ecNumber>
    </submittedName>
</protein>
<dbReference type="CDD" id="cd17267">
    <property type="entry name" value="RMtype1_S_EcoAO83I-TRD1-CR1_like"/>
    <property type="match status" value="1"/>
</dbReference>
<dbReference type="GO" id="GO:0009035">
    <property type="term" value="F:type I site-specific deoxyribonuclease activity"/>
    <property type="evidence" value="ECO:0007669"/>
    <property type="project" value="UniProtKB-EC"/>
</dbReference>
<proteinExistence type="inferred from homology"/>
<sequence length="463" mass="51424">MKSDFFDTTIGEQLTLQRGFDITKKQQIPGDVPVVSSGGIASYHNEAKVEGPGVVLGRKGTLGTVFFIEEDYWPHDTSLWVKDFKGNNPRFVYYFFKSITAIIKKMDVGAANPALNRNHVHPMEVKWPVREVQDYIVEVLAKLDDKIEVNSQTNQTLEQIAQAIFKSWFVDFEPTRAKIVAKDLGGNEQAQELAAQAIICGALTLDQLAAIEPSPSPIEKALEQTLHNHITNKFANKPGGLDPWQPEQLAATAKLFPNALVESELGEIPEGWSWSEIGKEVSVLGGGTPSTKKEEFWVGGHINWTSPKDMSNLTDKILLETDRKITEAGLAKISSGLLPENTVLMSSRAPVGYLAISKIPVAVNQGYIAMKCEFRLSPEYVVQWADSVMEDIKQRASGTTFAEISKKNFKIIPVVVPESELVSEYSRIASNLYEKITESLREEKILSQMRDSLLPKLISGEME</sequence>
<dbReference type="GO" id="GO:0003677">
    <property type="term" value="F:DNA binding"/>
    <property type="evidence" value="ECO:0007669"/>
    <property type="project" value="UniProtKB-KW"/>
</dbReference>
<dbReference type="RefSeq" id="WP_236985770.1">
    <property type="nucleotide sequence ID" value="NZ_AP023086.1"/>
</dbReference>
<keyword evidence="3" id="KW-0238">DNA-binding</keyword>
<dbReference type="KEGG" id="marq:MARGE09_P0467"/>
<feature type="domain" description="Type I restriction modification DNA specificity" evidence="4">
    <location>
        <begin position="269"/>
        <end position="438"/>
    </location>
</feature>
<name>A0AAN1WET0_9GAMM</name>
<reference evidence="5 6" key="1">
    <citation type="journal article" date="2022" name="IScience">
        <title>An ultrasensitive nanofiber-based assay for enzymatic hydrolysis and deep-sea microbial degradation of cellulose.</title>
        <authorList>
            <person name="Tsudome M."/>
            <person name="Tachioka M."/>
            <person name="Miyazaki M."/>
            <person name="Uchimura K."/>
            <person name="Tsuda M."/>
            <person name="Takaki Y."/>
            <person name="Deguchi S."/>
        </authorList>
    </citation>
    <scope>NUCLEOTIDE SEQUENCE [LARGE SCALE GENOMIC DNA]</scope>
    <source>
        <strain evidence="5 6">GE09</strain>
    </source>
</reference>
<keyword evidence="2" id="KW-0680">Restriction system</keyword>
<keyword evidence="5" id="KW-0378">Hydrolase</keyword>
<organism evidence="5 6">
    <name type="scientific">Marinagarivorans cellulosilyticus</name>
    <dbReference type="NCBI Taxonomy" id="2721545"/>
    <lineage>
        <taxon>Bacteria</taxon>
        <taxon>Pseudomonadati</taxon>
        <taxon>Pseudomonadota</taxon>
        <taxon>Gammaproteobacteria</taxon>
        <taxon>Cellvibrionales</taxon>
        <taxon>Cellvibrionaceae</taxon>
        <taxon>Marinagarivorans</taxon>
    </lineage>
</organism>
<dbReference type="Proteomes" id="UP001320119">
    <property type="component" value="Chromosome"/>
</dbReference>
<gene>
    <name evidence="5" type="ORF">MARGE09_P0467</name>
</gene>
<keyword evidence="6" id="KW-1185">Reference proteome</keyword>
<dbReference type="Pfam" id="PF01420">
    <property type="entry name" value="Methylase_S"/>
    <property type="match status" value="2"/>
</dbReference>
<dbReference type="PANTHER" id="PTHR30408">
    <property type="entry name" value="TYPE-1 RESTRICTION ENZYME ECOKI SPECIFICITY PROTEIN"/>
    <property type="match status" value="1"/>
</dbReference>
<evidence type="ECO:0000259" key="4">
    <source>
        <dbReference type="Pfam" id="PF01420"/>
    </source>
</evidence>
<dbReference type="CDD" id="cd17273">
    <property type="entry name" value="RMtype1_S_EcoJA69PI-TRD1-CR1_like"/>
    <property type="match status" value="1"/>
</dbReference>
<dbReference type="PANTHER" id="PTHR30408:SF13">
    <property type="entry name" value="TYPE I RESTRICTION ENZYME HINDI SPECIFICITY SUBUNIT"/>
    <property type="match status" value="1"/>
</dbReference>
<evidence type="ECO:0000313" key="6">
    <source>
        <dbReference type="Proteomes" id="UP001320119"/>
    </source>
</evidence>
<dbReference type="REBASE" id="575715">
    <property type="entry name" value="S.MspGE09ORF466P"/>
</dbReference>